<dbReference type="PANTHER" id="PTHR33434">
    <property type="entry name" value="DEGV DOMAIN-CONTAINING PROTEIN DR_1986-RELATED"/>
    <property type="match status" value="1"/>
</dbReference>
<sequence length="549" mass="55462">MPRSLDAAAVRTWCALALDALGRAREEIDAINVYPVADGDTGTNLYLTVESAVRAVDAVFDAHATAGPASRPGLPEAVRAMAHGALIGARGNSGTILAQLLRGMAEVLAAAGDEDHDQGALLRRALRRAVASAYEGVARPVEGTILTVAAAAADAGDRAAGDATAVARAAHAAARTALEATPRQLEVLGRAGVVDAGGRGLVEVLAALSGALGGSGVPVPAKAPAAHPWKAEGCPADTGGTGPGDAGPAFEVIYLLDADDAAVARLRARLDVLGESLVVVGGDGLWNVHVHVDDAGAAVEAGIEAGRPHRVRITHFGAADRERPRVPERVQRAVVAVVPGEGLAGLCAGAGATVVAVRPGEPPASGELVQAVRRAHAHEVVLLPNDADLRHTAAAAAEQARTEGVRVALIPTRSPVQGIAALAVHEPGRRFDEDVVAMTAAAGATRYAELAVAERRSWTMAGVCQAGDVLGLIDGDVAVIGEDLAATAATVLDRMLAAGGEMVTLVLGAGVPDAVAEGLERHVRAGHLAVDTVVYRGGQQGAALLIGIE</sequence>
<evidence type="ECO:0000259" key="1">
    <source>
        <dbReference type="PROSITE" id="PS51480"/>
    </source>
</evidence>
<keyword evidence="3" id="KW-1185">Reference proteome</keyword>
<dbReference type="InterPro" id="IPR033470">
    <property type="entry name" value="FakA-like_C"/>
</dbReference>
<dbReference type="InterPro" id="IPR004007">
    <property type="entry name" value="DhaL_dom"/>
</dbReference>
<dbReference type="Pfam" id="PF13684">
    <property type="entry name" value="FakA-like_C"/>
    <property type="match status" value="1"/>
</dbReference>
<dbReference type="NCBIfam" id="TIGR03599">
    <property type="entry name" value="YloV"/>
    <property type="match status" value="1"/>
</dbReference>
<feature type="domain" description="DhaL" evidence="1">
    <location>
        <begin position="8"/>
        <end position="210"/>
    </location>
</feature>
<dbReference type="PROSITE" id="PS51480">
    <property type="entry name" value="DHAL"/>
    <property type="match status" value="1"/>
</dbReference>
<dbReference type="Pfam" id="PF21645">
    <property type="entry name" value="FakA-like_M"/>
    <property type="match status" value="1"/>
</dbReference>
<organism evidence="2 3">
    <name type="scientific">Streptomyces luteireticuli</name>
    <dbReference type="NCBI Taxonomy" id="173858"/>
    <lineage>
        <taxon>Bacteria</taxon>
        <taxon>Bacillati</taxon>
        <taxon>Actinomycetota</taxon>
        <taxon>Actinomycetes</taxon>
        <taxon>Kitasatosporales</taxon>
        <taxon>Streptomycetaceae</taxon>
        <taxon>Streptomyces</taxon>
    </lineage>
</organism>
<accession>A0ABN0Z1Q3</accession>
<evidence type="ECO:0000313" key="3">
    <source>
        <dbReference type="Proteomes" id="UP001500879"/>
    </source>
</evidence>
<dbReference type="Gene3D" id="1.25.40.340">
    <property type="match status" value="1"/>
</dbReference>
<dbReference type="SUPFAM" id="SSF101473">
    <property type="entry name" value="DhaL-like"/>
    <property type="match status" value="1"/>
</dbReference>
<dbReference type="Proteomes" id="UP001500879">
    <property type="component" value="Unassembled WGS sequence"/>
</dbReference>
<dbReference type="Pfam" id="PF02734">
    <property type="entry name" value="Dak2"/>
    <property type="match status" value="1"/>
</dbReference>
<dbReference type="RefSeq" id="WP_344030812.1">
    <property type="nucleotide sequence ID" value="NZ_BAAABX010000061.1"/>
</dbReference>
<dbReference type="InterPro" id="IPR019986">
    <property type="entry name" value="YloV-like"/>
</dbReference>
<dbReference type="PANTHER" id="PTHR33434:SF4">
    <property type="entry name" value="PHOSPHATASE PROTEIN"/>
    <property type="match status" value="1"/>
</dbReference>
<dbReference type="SMART" id="SM01121">
    <property type="entry name" value="Dak1_2"/>
    <property type="match status" value="1"/>
</dbReference>
<dbReference type="InterPro" id="IPR050270">
    <property type="entry name" value="DegV_domain_contain"/>
</dbReference>
<dbReference type="SMART" id="SM01120">
    <property type="entry name" value="Dak2"/>
    <property type="match status" value="1"/>
</dbReference>
<gene>
    <name evidence="2" type="ORF">GCM10010357_58410</name>
</gene>
<evidence type="ECO:0000313" key="2">
    <source>
        <dbReference type="EMBL" id="GAA0429037.1"/>
    </source>
</evidence>
<name>A0ABN0Z1Q3_9ACTN</name>
<reference evidence="2 3" key="1">
    <citation type="journal article" date="2019" name="Int. J. Syst. Evol. Microbiol.">
        <title>The Global Catalogue of Microorganisms (GCM) 10K type strain sequencing project: providing services to taxonomists for standard genome sequencing and annotation.</title>
        <authorList>
            <consortium name="The Broad Institute Genomics Platform"/>
            <consortium name="The Broad Institute Genome Sequencing Center for Infectious Disease"/>
            <person name="Wu L."/>
            <person name="Ma J."/>
        </authorList>
    </citation>
    <scope>NUCLEOTIDE SEQUENCE [LARGE SCALE GENOMIC DNA]</scope>
    <source>
        <strain evidence="2 3">JCM 4788</strain>
    </source>
</reference>
<proteinExistence type="predicted"/>
<dbReference type="InterPro" id="IPR048394">
    <property type="entry name" value="FakA-like_M"/>
</dbReference>
<comment type="caution">
    <text evidence="2">The sequence shown here is derived from an EMBL/GenBank/DDBJ whole genome shotgun (WGS) entry which is preliminary data.</text>
</comment>
<dbReference type="EMBL" id="BAAABX010000061">
    <property type="protein sequence ID" value="GAA0429037.1"/>
    <property type="molecule type" value="Genomic_DNA"/>
</dbReference>
<protein>
    <submittedName>
        <fullName evidence="2">DAK2 domain-containing protein</fullName>
    </submittedName>
</protein>
<dbReference type="InterPro" id="IPR036117">
    <property type="entry name" value="DhaL_dom_sf"/>
</dbReference>